<accession>A0ABZ3HC77</accession>
<dbReference type="PANTHER" id="PTHR44757">
    <property type="entry name" value="DIGUANYLATE CYCLASE DGCP"/>
    <property type="match status" value="1"/>
</dbReference>
<dbReference type="Proteomes" id="UP001447842">
    <property type="component" value="Chromosome"/>
</dbReference>
<dbReference type="PROSITE" id="PS50883">
    <property type="entry name" value="EAL"/>
    <property type="match status" value="1"/>
</dbReference>
<dbReference type="PANTHER" id="PTHR44757:SF2">
    <property type="entry name" value="BIOFILM ARCHITECTURE MAINTENANCE PROTEIN MBAA"/>
    <property type="match status" value="1"/>
</dbReference>
<dbReference type="SMART" id="SM00267">
    <property type="entry name" value="GGDEF"/>
    <property type="match status" value="1"/>
</dbReference>
<dbReference type="InterPro" id="IPR003018">
    <property type="entry name" value="GAF"/>
</dbReference>
<dbReference type="InterPro" id="IPR035919">
    <property type="entry name" value="EAL_sf"/>
</dbReference>
<feature type="domain" description="GGDEF" evidence="2">
    <location>
        <begin position="216"/>
        <end position="348"/>
    </location>
</feature>
<dbReference type="SUPFAM" id="SSF141868">
    <property type="entry name" value="EAL domain-like"/>
    <property type="match status" value="1"/>
</dbReference>
<feature type="domain" description="EAL" evidence="1">
    <location>
        <begin position="357"/>
        <end position="611"/>
    </location>
</feature>
<dbReference type="CDD" id="cd01949">
    <property type="entry name" value="GGDEF"/>
    <property type="match status" value="1"/>
</dbReference>
<dbReference type="Pfam" id="PF13185">
    <property type="entry name" value="GAF_2"/>
    <property type="match status" value="1"/>
</dbReference>
<evidence type="ECO:0000259" key="1">
    <source>
        <dbReference type="PROSITE" id="PS50883"/>
    </source>
</evidence>
<dbReference type="InterPro" id="IPR029016">
    <property type="entry name" value="GAF-like_dom_sf"/>
</dbReference>
<evidence type="ECO:0000313" key="4">
    <source>
        <dbReference type="Proteomes" id="UP001447842"/>
    </source>
</evidence>
<dbReference type="SUPFAM" id="SSF55781">
    <property type="entry name" value="GAF domain-like"/>
    <property type="match status" value="1"/>
</dbReference>
<dbReference type="InterPro" id="IPR000160">
    <property type="entry name" value="GGDEF_dom"/>
</dbReference>
<dbReference type="NCBIfam" id="TIGR00254">
    <property type="entry name" value="GGDEF"/>
    <property type="match status" value="1"/>
</dbReference>
<dbReference type="Gene3D" id="3.20.20.450">
    <property type="entry name" value="EAL domain"/>
    <property type="match status" value="1"/>
</dbReference>
<dbReference type="InterPro" id="IPR029787">
    <property type="entry name" value="Nucleotide_cyclase"/>
</dbReference>
<name>A0ABZ3HC77_9BACT</name>
<dbReference type="InterPro" id="IPR052155">
    <property type="entry name" value="Biofilm_reg_signaling"/>
</dbReference>
<dbReference type="CDD" id="cd01948">
    <property type="entry name" value="EAL"/>
    <property type="match status" value="1"/>
</dbReference>
<evidence type="ECO:0000259" key="2">
    <source>
        <dbReference type="PROSITE" id="PS50887"/>
    </source>
</evidence>
<keyword evidence="4" id="KW-1185">Reference proteome</keyword>
<dbReference type="SUPFAM" id="SSF55073">
    <property type="entry name" value="Nucleotide cyclase"/>
    <property type="match status" value="1"/>
</dbReference>
<dbReference type="InterPro" id="IPR001633">
    <property type="entry name" value="EAL_dom"/>
</dbReference>
<organism evidence="3 4">
    <name type="scientific">Sulfurimonas diazotrophicus</name>
    <dbReference type="NCBI Taxonomy" id="3131939"/>
    <lineage>
        <taxon>Bacteria</taxon>
        <taxon>Pseudomonadati</taxon>
        <taxon>Campylobacterota</taxon>
        <taxon>Epsilonproteobacteria</taxon>
        <taxon>Campylobacterales</taxon>
        <taxon>Sulfurimonadaceae</taxon>
        <taxon>Sulfurimonas</taxon>
    </lineage>
</organism>
<dbReference type="Gene3D" id="3.30.70.270">
    <property type="match status" value="1"/>
</dbReference>
<reference evidence="3 4" key="1">
    <citation type="submission" date="2024-03" db="EMBL/GenBank/DDBJ databases">
        <title>Sulfurimonas sp. HSL3-1.</title>
        <authorList>
            <person name="Wang S."/>
        </authorList>
    </citation>
    <scope>NUCLEOTIDE SEQUENCE [LARGE SCALE GENOMIC DNA]</scope>
    <source>
        <strain evidence="3 4">HSL3-1</strain>
    </source>
</reference>
<dbReference type="RefSeq" id="WP_345973320.1">
    <property type="nucleotide sequence ID" value="NZ_CP147920.1"/>
</dbReference>
<proteinExistence type="predicted"/>
<dbReference type="PROSITE" id="PS50887">
    <property type="entry name" value="GGDEF"/>
    <property type="match status" value="1"/>
</dbReference>
<dbReference type="Gene3D" id="3.30.450.40">
    <property type="match status" value="1"/>
</dbReference>
<gene>
    <name evidence="3" type="ORF">WCY31_04400</name>
</gene>
<protein>
    <submittedName>
        <fullName evidence="3">EAL domain-containing protein</fullName>
    </submittedName>
</protein>
<dbReference type="SMART" id="SM00052">
    <property type="entry name" value="EAL"/>
    <property type="match status" value="1"/>
</dbReference>
<sequence length="612" mass="69417">MKTPEENIVASDYQEIFELQNAILEKVAEDASKEAVLEELCLLQEKMVPGSIASVILVNPKDGKLYVEAAPSLPDEAVSVFDGLLPEPHNGSCANVVLRNEPQFVCDISCDERWQNMMDVAQKAGLNACWSMPVVLEGKTVGTFALTSFQERVPTPFHKMLLTVAARIVSIVLKREQNREKLSFLAFHDPLTGLVNRAMFEERLKHLIARSERNESKAALFFIDLDRFKYLNDTYGHATGDRLLVEVAKRLGENVRNGDTVARFGGDEFVLLFEEAEDRDKVMEEARRMIEAFGEAFPIGEQRFHIYGSIGIAMFPEDGEDAQTLLKHADTAMYQAKQAQDHIRFYTPQMSEQTFKSLVLEKELREAIHNNEFVVYYQPVFEGSGTSIRGAEALVRWQHPERGLLLPGEFIPFAEETGLISRIDKMVLTQVIGDLRRWHAMSINRIIPLSVNISGRHINEKDVTRLTEILNRSALARDYIGLELTETYLMQFAEETVVQLERLKHAGVRLAMDDFGSGYSSLGYLKRFKIDTLKIDQLLVRDIVENPEDRSIAEAIIKMGHSLGLQIVAEGVETLEQLELLKALECDALQGFYFDRALPPDIFEAKYLRRNR</sequence>
<evidence type="ECO:0000313" key="3">
    <source>
        <dbReference type="EMBL" id="XAU15949.1"/>
    </source>
</evidence>
<dbReference type="EMBL" id="CP147920">
    <property type="protein sequence ID" value="XAU15949.1"/>
    <property type="molecule type" value="Genomic_DNA"/>
</dbReference>
<dbReference type="InterPro" id="IPR043128">
    <property type="entry name" value="Rev_trsase/Diguanyl_cyclase"/>
</dbReference>
<dbReference type="Pfam" id="PF00563">
    <property type="entry name" value="EAL"/>
    <property type="match status" value="1"/>
</dbReference>
<dbReference type="Pfam" id="PF00990">
    <property type="entry name" value="GGDEF"/>
    <property type="match status" value="1"/>
</dbReference>